<proteinExistence type="inferred from homology"/>
<feature type="compositionally biased region" description="Basic and acidic residues" evidence="12">
    <location>
        <begin position="1004"/>
        <end position="1014"/>
    </location>
</feature>
<feature type="compositionally biased region" description="Low complexity" evidence="12">
    <location>
        <begin position="96"/>
        <end position="106"/>
    </location>
</feature>
<dbReference type="FunFam" id="3.30.160.60:FF:000075">
    <property type="entry name" value="Putative zinc finger protein 536"/>
    <property type="match status" value="1"/>
</dbReference>
<feature type="compositionally biased region" description="Low complexity" evidence="12">
    <location>
        <begin position="904"/>
        <end position="922"/>
    </location>
</feature>
<evidence type="ECO:0000256" key="8">
    <source>
        <dbReference type="ARBA" id="ARBA00023125"/>
    </source>
</evidence>
<keyword evidence="3" id="KW-0479">Metal-binding</keyword>
<sequence length="2116" mass="230767">MTKSLSEMTMSSWDKECGSFADDTRVLMITDDPDCERLHDGNLVCHVRRVHPVGAAAVTGYRCDECSCVFRRPGSLNAHISQVHSRPVQLVQVEPVQQKRQQVEQEQSSDVTAPPQPPPARILSIKKDVFIKNLKAGTFFDAKSCSPAKTNISPVKTNINLVCVTPDDILKRALVNSGVDREPSGNSGAIAIPADGEDHGSADEEPKTKSPDVIRQDTFGQNCTSDNSFVVEETFGDANVTDMGQNSVTEYNDVARSDQDVVTNAASKITREATDVTEITGDDITKTTPKVMKTMPEVSKTMDEVTKTISKVTKTRPEVTRTEDVTKTGASDVTKGPSERSRYVMVTLSDRVNEVVRKYQVVVKYSKDAKYHHCCFANCPKEFRKPSDLLRHLRVHTNDKPFKCHKCFRAFRVKSTLMGHLKTHAPARDHVCPTCNKGFSSAATLKLHSWSHEGRPPFTCPSCGKGFRSFAARKTHLAHFCPLAGGAGKSNPPPPRRRKGDRLAHGPPCPLPDIPLQEPILITEHGRVPQVARNADVYNPCPATPRRRPHRCRFCPAALKKSSHLRQHERIHTGERPHLCPLCPKAFSSPSVLRAHQRTHLGVKTSSCPLCQRFFATPSSVKRHLSTHSQARPFMCPYCEKTFKTNSSCKKHLQIHLLDLTMQAVRSAGQNLQADQEDAKKMVATFQNTNKTAGSLQNENQVSVAFQNEKNISSSLQAATTMAASYHDGTTNKITVCYGDNKDAGVSKGVISTRNRLLLPAPVCSTGNKYPSVPSSDGIPSTKFITVHPNPLPPSGGNNHHTPTSVGDKRPGYNPNKHPSITLSSGGLKDQSPSITLDHATIPTITINSASLNNHLPTITIDEKGSVIVTGDGDVPAKDLQDPMDSGAVKDKVASALPVTPSLVTSPQVTSSTMTSSQVTSSGNDEAPTDVAEDSAAGGPLQQLLLQEEGQQLLHADAGAAADPFSGGLTIHLPAGIDLTSITQEQLLQLLSCHDVVLASEYPHDKPQAGDIPKKSSSIPSNSTDIVDKPHGIVDKPHGIVDKPHGIVDKTHDIVGNRVSSSEIDRKSGAVAAFSSLVDQKSDENDGKKPVDIERNHVDIGGNNINIVKNNVDIGRNHVDIGRNNVVIVEKIPEMVRKSTFDESIEMMTPDNDMAFRAFVINDNGEIDDYDDTDNRDNRLAQPYDSLPANRNNKCIDNNGKHYENNKKHYDNNNKHYDNSDNKYETDRPKDNIGIKYENNNVGYDNKDIRYDNRDTRYANKDTRYANKDSSYDNKDSSYDNKDSSYDNKDSSYDNKDSSYDNNGAEEALAAASEASVNRRKRKLSGQDMMTTCITATSRPPTTTTTVSDGSNTTVKRRRKHGPVTHTCVVCKAVHDTRAILVEHMSSAHPTQHWCEVCQQLLPSLAHLHRHRSSNHQQWRCPVCGEVLYSVVSVQHHLRLHPRQLVTTALLGPLSQRQYGKARRGRTTSDTEDVATSGGVATSPDEGTAVLPNARNLRRCQHCGKTFKKPSDLTRHIRTHTGEKPYSCGQCGKTFAVKSTLDAHVRSHSGSKSCQCPVCHTYFASKGSFSIHMRIHTGDKPLQCPYCLMKFRTSGHRKAHILGHFKTNPGDLSNRHEGKNNQEDLRDGALRNKYDVDNVRDRNNSHAEVKDSAEDGKTLGEVEINFEDFKTEPHDARLSGKNTTLRVATIATNTSYKNGSGGASSRKGRICGSGGMGDASIAVTYTTGNDIGGSRNANPTTRGMGSVSRNNASYKAGVISSAPDANVGISSIVLADDEEEEEEDDVNDVHNADEDLLTQNTIDVRSFPGTPNPSSRAIFPQAPLVSQDPQDSGQILANVEQVSNADGSISLILQMPTSTGALQQINLSNIDPTSLLSLTSLQQLSSLVAAADSDEGDDGLISGDVEILDGNGDRVIGDGGDEVEEHDEFVGYQGEVDVGNDNDLLEVRDSNEDIDGNGGLNATVVIEEADAMTVDPNAVFRRQASTTERANTAIQQTFKGTRTSPAFVAGKHSTNPNRLDTSVVATATTTHLVNHRLNPRMSNSTSQLKDSTCLFCQATFATKHQLGNHVTGSHLTQVVENHELVEKMGLILRWKDGTDDDDDGGGDGRRSFSDLL</sequence>
<dbReference type="OMA" id="TRYANKD"/>
<dbReference type="InterPro" id="IPR013087">
    <property type="entry name" value="Znf_C2H2_type"/>
</dbReference>
<evidence type="ECO:0000256" key="12">
    <source>
        <dbReference type="SAM" id="MobiDB-lite"/>
    </source>
</evidence>
<evidence type="ECO:0000256" key="5">
    <source>
        <dbReference type="ARBA" id="ARBA00022771"/>
    </source>
</evidence>
<feature type="region of interest" description="Disordered" evidence="12">
    <location>
        <begin position="792"/>
        <end position="814"/>
    </location>
</feature>
<feature type="domain" description="C2H2-type" evidence="13">
    <location>
        <begin position="550"/>
        <end position="577"/>
    </location>
</feature>
<dbReference type="GO" id="GO:0005634">
    <property type="term" value="C:nucleus"/>
    <property type="evidence" value="ECO:0007669"/>
    <property type="project" value="UniProtKB-SubCell"/>
</dbReference>
<dbReference type="GO" id="GO:0003677">
    <property type="term" value="F:DNA binding"/>
    <property type="evidence" value="ECO:0007669"/>
    <property type="project" value="UniProtKB-KW"/>
</dbReference>
<feature type="domain" description="C2H2-type" evidence="13">
    <location>
        <begin position="402"/>
        <end position="429"/>
    </location>
</feature>
<dbReference type="InterPro" id="IPR036236">
    <property type="entry name" value="Znf_C2H2_sf"/>
</dbReference>
<dbReference type="GeneID" id="108672356"/>
<dbReference type="FunFam" id="3.30.160.60:FF:002343">
    <property type="entry name" value="Zinc finger protein 33A"/>
    <property type="match status" value="1"/>
</dbReference>
<feature type="domain" description="C2H2-type" evidence="13">
    <location>
        <begin position="634"/>
        <end position="656"/>
    </location>
</feature>
<feature type="compositionally biased region" description="Basic and acidic residues" evidence="12">
    <location>
        <begin position="1245"/>
        <end position="1299"/>
    </location>
</feature>
<feature type="compositionally biased region" description="Basic and acidic residues" evidence="12">
    <location>
        <begin position="1026"/>
        <end position="1046"/>
    </location>
</feature>
<feature type="compositionally biased region" description="Basic and acidic residues" evidence="12">
    <location>
        <begin position="1613"/>
        <end position="1628"/>
    </location>
</feature>
<evidence type="ECO:0000256" key="6">
    <source>
        <dbReference type="ARBA" id="ARBA00022833"/>
    </source>
</evidence>
<evidence type="ECO:0000256" key="11">
    <source>
        <dbReference type="PROSITE-ProRule" id="PRU00042"/>
    </source>
</evidence>
<keyword evidence="8" id="KW-0238">DNA-binding</keyword>
<dbReference type="GO" id="GO:0006355">
    <property type="term" value="P:regulation of DNA-templated transcription"/>
    <property type="evidence" value="ECO:0007669"/>
    <property type="project" value="UniProtKB-ARBA"/>
</dbReference>
<accession>A0A979FL82</accession>
<dbReference type="Gene3D" id="3.30.160.60">
    <property type="entry name" value="Classic Zinc Finger"/>
    <property type="match status" value="11"/>
</dbReference>
<dbReference type="KEGG" id="hazt:108672356"/>
<dbReference type="GO" id="GO:0008270">
    <property type="term" value="F:zinc ion binding"/>
    <property type="evidence" value="ECO:0007669"/>
    <property type="project" value="UniProtKB-KW"/>
</dbReference>
<gene>
    <name evidence="15" type="primary">LOC108672356</name>
</gene>
<keyword evidence="9" id="KW-0804">Transcription</keyword>
<feature type="domain" description="C2H2-type" evidence="13">
    <location>
        <begin position="1554"/>
        <end position="1581"/>
    </location>
</feature>
<feature type="compositionally biased region" description="Basic and acidic residues" evidence="12">
    <location>
        <begin position="196"/>
        <end position="215"/>
    </location>
</feature>
<feature type="region of interest" description="Disordered" evidence="12">
    <location>
        <begin position="483"/>
        <end position="507"/>
    </location>
</feature>
<feature type="compositionally biased region" description="Polar residues" evidence="12">
    <location>
        <begin position="796"/>
        <end position="805"/>
    </location>
</feature>
<dbReference type="OrthoDB" id="6077919at2759"/>
<dbReference type="PANTHER" id="PTHR16515:SF49">
    <property type="entry name" value="GASTRULA ZINC FINGER PROTEIN XLCGF49.1-LIKE-RELATED"/>
    <property type="match status" value="1"/>
</dbReference>
<comment type="subcellular location">
    <subcellularLocation>
        <location evidence="1">Nucleus</location>
    </subcellularLocation>
</comment>
<feature type="region of interest" description="Disordered" evidence="12">
    <location>
        <begin position="903"/>
        <end position="936"/>
    </location>
</feature>
<feature type="domain" description="C2H2-type" evidence="13">
    <location>
        <begin position="430"/>
        <end position="457"/>
    </location>
</feature>
<evidence type="ECO:0000259" key="13">
    <source>
        <dbReference type="PROSITE" id="PS50157"/>
    </source>
</evidence>
<feature type="domain" description="C2H2-type" evidence="13">
    <location>
        <begin position="373"/>
        <end position="401"/>
    </location>
</feature>
<feature type="region of interest" description="Disordered" evidence="12">
    <location>
        <begin position="1335"/>
        <end position="1359"/>
    </location>
</feature>
<feature type="domain" description="C2H2-type" evidence="13">
    <location>
        <begin position="578"/>
        <end position="605"/>
    </location>
</feature>
<dbReference type="PROSITE" id="PS00028">
    <property type="entry name" value="ZINC_FINGER_C2H2_1"/>
    <property type="match status" value="15"/>
</dbReference>
<evidence type="ECO:0000256" key="7">
    <source>
        <dbReference type="ARBA" id="ARBA00023015"/>
    </source>
</evidence>
<name>A0A979FL82_HYAAZ</name>
<feature type="domain" description="C2H2-type" evidence="13">
    <location>
        <begin position="606"/>
        <end position="633"/>
    </location>
</feature>
<feature type="region of interest" description="Disordered" evidence="12">
    <location>
        <begin position="1004"/>
        <end position="1046"/>
    </location>
</feature>
<dbReference type="FunFam" id="3.30.160.60:FF:001818">
    <property type="entry name" value="GDNF-inducible zinc finger protein 1 isoform X1"/>
    <property type="match status" value="1"/>
</dbReference>
<evidence type="ECO:0000256" key="10">
    <source>
        <dbReference type="ARBA" id="ARBA00023242"/>
    </source>
</evidence>
<feature type="domain" description="C2H2-type" evidence="13">
    <location>
        <begin position="1498"/>
        <end position="1525"/>
    </location>
</feature>
<feature type="region of interest" description="Disordered" evidence="12">
    <location>
        <begin position="179"/>
        <end position="221"/>
    </location>
</feature>
<feature type="compositionally biased region" description="Basic and acidic residues" evidence="12">
    <location>
        <begin position="2106"/>
        <end position="2116"/>
    </location>
</feature>
<protein>
    <submittedName>
        <fullName evidence="15">Uncharacterized protein LOC108672356</fullName>
    </submittedName>
</protein>
<comment type="similarity">
    <text evidence="2">Belongs to the krueppel C2H2-type zinc-finger protein family.</text>
</comment>
<dbReference type="RefSeq" id="XP_047736975.1">
    <property type="nucleotide sequence ID" value="XM_047881019.1"/>
</dbReference>
<keyword evidence="4" id="KW-0677">Repeat</keyword>
<dbReference type="SUPFAM" id="SSF57667">
    <property type="entry name" value="beta-beta-alpha zinc fingers"/>
    <property type="match status" value="6"/>
</dbReference>
<evidence type="ECO:0000256" key="2">
    <source>
        <dbReference type="ARBA" id="ARBA00006991"/>
    </source>
</evidence>
<feature type="compositionally biased region" description="Low complexity" evidence="12">
    <location>
        <begin position="1335"/>
        <end position="1354"/>
    </location>
</feature>
<feature type="region of interest" description="Disordered" evidence="12">
    <location>
        <begin position="1456"/>
        <end position="1488"/>
    </location>
</feature>
<keyword evidence="7" id="KW-0805">Transcription regulation</keyword>
<feature type="compositionally biased region" description="Basic and acidic residues" evidence="12">
    <location>
        <begin position="1199"/>
        <end position="1233"/>
    </location>
</feature>
<feature type="domain" description="C2H2-type" evidence="13">
    <location>
        <begin position="1526"/>
        <end position="1553"/>
    </location>
</feature>
<dbReference type="Pfam" id="PF00096">
    <property type="entry name" value="zf-C2H2"/>
    <property type="match status" value="6"/>
</dbReference>
<evidence type="ECO:0000256" key="1">
    <source>
        <dbReference type="ARBA" id="ARBA00004123"/>
    </source>
</evidence>
<keyword evidence="10" id="KW-0539">Nucleus</keyword>
<reference evidence="15" key="1">
    <citation type="submission" date="2025-08" db="UniProtKB">
        <authorList>
            <consortium name="RefSeq"/>
        </authorList>
    </citation>
    <scope>IDENTIFICATION</scope>
    <source>
        <tissue evidence="15">Whole organism</tissue>
    </source>
</reference>
<feature type="domain" description="C2H2-type" evidence="13">
    <location>
        <begin position="61"/>
        <end position="89"/>
    </location>
</feature>
<keyword evidence="6" id="KW-0862">Zinc</keyword>
<evidence type="ECO:0000313" key="15">
    <source>
        <dbReference type="RefSeq" id="XP_047736975.1"/>
    </source>
</evidence>
<feature type="region of interest" description="Disordered" evidence="12">
    <location>
        <begin position="2096"/>
        <end position="2116"/>
    </location>
</feature>
<organism evidence="14 15">
    <name type="scientific">Hyalella azteca</name>
    <name type="common">Amphipod</name>
    <dbReference type="NCBI Taxonomy" id="294128"/>
    <lineage>
        <taxon>Eukaryota</taxon>
        <taxon>Metazoa</taxon>
        <taxon>Ecdysozoa</taxon>
        <taxon>Arthropoda</taxon>
        <taxon>Crustacea</taxon>
        <taxon>Multicrustacea</taxon>
        <taxon>Malacostraca</taxon>
        <taxon>Eumalacostraca</taxon>
        <taxon>Peracarida</taxon>
        <taxon>Amphipoda</taxon>
        <taxon>Senticaudata</taxon>
        <taxon>Talitrida</taxon>
        <taxon>Talitroidea</taxon>
        <taxon>Hyalellidae</taxon>
        <taxon>Hyalella</taxon>
    </lineage>
</organism>
<evidence type="ECO:0000256" key="9">
    <source>
        <dbReference type="ARBA" id="ARBA00023163"/>
    </source>
</evidence>
<dbReference type="SMART" id="SM00355">
    <property type="entry name" value="ZnF_C2H2"/>
    <property type="match status" value="17"/>
</dbReference>
<dbReference type="FunFam" id="3.30.160.60:FF:002005">
    <property type="entry name" value="Zinc finger protein 200"/>
    <property type="match status" value="1"/>
</dbReference>
<dbReference type="PROSITE" id="PS50157">
    <property type="entry name" value="ZINC_FINGER_C2H2_2"/>
    <property type="match status" value="11"/>
</dbReference>
<evidence type="ECO:0000313" key="14">
    <source>
        <dbReference type="Proteomes" id="UP000694843"/>
    </source>
</evidence>
<keyword evidence="5 11" id="KW-0863">Zinc-finger</keyword>
<feature type="region of interest" description="Disordered" evidence="12">
    <location>
        <begin position="96"/>
        <end position="119"/>
    </location>
</feature>
<keyword evidence="14" id="KW-1185">Reference proteome</keyword>
<evidence type="ECO:0000256" key="4">
    <source>
        <dbReference type="ARBA" id="ARBA00022737"/>
    </source>
</evidence>
<dbReference type="InterPro" id="IPR050331">
    <property type="entry name" value="Zinc_finger"/>
</dbReference>
<evidence type="ECO:0000256" key="3">
    <source>
        <dbReference type="ARBA" id="ARBA00022723"/>
    </source>
</evidence>
<feature type="region of interest" description="Disordered" evidence="12">
    <location>
        <begin position="1606"/>
        <end position="1628"/>
    </location>
</feature>
<dbReference type="Proteomes" id="UP000694843">
    <property type="component" value="Unplaced"/>
</dbReference>
<dbReference type="PANTHER" id="PTHR16515">
    <property type="entry name" value="PR DOMAIN ZINC FINGER PROTEIN"/>
    <property type="match status" value="1"/>
</dbReference>
<feature type="region of interest" description="Disordered" evidence="12">
    <location>
        <begin position="1167"/>
        <end position="1302"/>
    </location>
</feature>